<dbReference type="Proteomes" id="UP000270524">
    <property type="component" value="Unassembled WGS sequence"/>
</dbReference>
<evidence type="ECO:0000313" key="2">
    <source>
        <dbReference type="EMBL" id="RMO02479.1"/>
    </source>
</evidence>
<evidence type="ECO:0000313" key="3">
    <source>
        <dbReference type="Proteomes" id="UP000269335"/>
    </source>
</evidence>
<evidence type="ECO:0000313" key="1">
    <source>
        <dbReference type="EMBL" id="RMN76441.1"/>
    </source>
</evidence>
<dbReference type="RefSeq" id="WP_050775068.1">
    <property type="nucleotide sequence ID" value="NZ_CP178532.1"/>
</dbReference>
<accession>A0A3M3PWS6</accession>
<evidence type="ECO:0000313" key="4">
    <source>
        <dbReference type="Proteomes" id="UP000270524"/>
    </source>
</evidence>
<proteinExistence type="predicted"/>
<gene>
    <name evidence="2" type="ORF">ALQ51_01484</name>
    <name evidence="1" type="ORF">ALQ53_01003</name>
</gene>
<dbReference type="EMBL" id="RBPH01000258">
    <property type="protein sequence ID" value="RMN76441.1"/>
    <property type="molecule type" value="Genomic_DNA"/>
</dbReference>
<reference evidence="3 4" key="1">
    <citation type="submission" date="2018-08" db="EMBL/GenBank/DDBJ databases">
        <title>Recombination of ecologically and evolutionarily significant loci maintains genetic cohesion in the Pseudomonas syringae species complex.</title>
        <authorList>
            <person name="Dillon M."/>
            <person name="Thakur S."/>
            <person name="Almeida R.N.D."/>
            <person name="Weir B.S."/>
            <person name="Guttman D.S."/>
        </authorList>
    </citation>
    <scope>NUCLEOTIDE SEQUENCE [LARGE SCALE GENOMIC DNA]</scope>
    <source>
        <strain evidence="1 3">ICMP 15201</strain>
        <strain evidence="2 4">ICMP 15203</strain>
    </source>
</reference>
<dbReference type="Proteomes" id="UP000269335">
    <property type="component" value="Unassembled WGS sequence"/>
</dbReference>
<comment type="caution">
    <text evidence="2">The sequence shown here is derived from an EMBL/GenBank/DDBJ whole genome shotgun (WGS) entry which is preliminary data.</text>
</comment>
<sequence length="301" mass="33001">MELQRHEIQQLAYLVAAMMTGDPVRSPARFTAAGQTVHDVRLLLKHGRGNVHADGEASHGHNVVAAGLAYNGLDRDNKMALAGALGAGFCDQFARLAAVSHAPHLRDGESVVNAGGKVKIMELNADHTISATRTGHAWNELRRGNGRDGETTIVQDGWSNGPAVRLKDSAWANVRVGREELSLDKDGALWVKDRVEQLIPLVHPDEDEYTAKRLEKARRNPTQQDRFLETQVVSAEFAAKARQALEQIPLEQQAQLVSMAAQEFYGLSPYEAGAAHFIHSVLEQVGLLDHQDRPPVVPPEY</sequence>
<dbReference type="EMBL" id="RBPJ01000048">
    <property type="protein sequence ID" value="RMO02479.1"/>
    <property type="molecule type" value="Genomic_DNA"/>
</dbReference>
<dbReference type="AlphaFoldDB" id="A0A3M3PWS6"/>
<name>A0A3M3PWS6_PSECA</name>
<protein>
    <submittedName>
        <fullName evidence="2">Uncharacterized protein</fullName>
    </submittedName>
</protein>
<organism evidence="2 4">
    <name type="scientific">Pseudomonas cannabina</name>
    <dbReference type="NCBI Taxonomy" id="86840"/>
    <lineage>
        <taxon>Bacteria</taxon>
        <taxon>Pseudomonadati</taxon>
        <taxon>Pseudomonadota</taxon>
        <taxon>Gammaproteobacteria</taxon>
        <taxon>Pseudomonadales</taxon>
        <taxon>Pseudomonadaceae</taxon>
        <taxon>Pseudomonas</taxon>
    </lineage>
</organism>
<dbReference type="GeneID" id="64464307"/>